<organism evidence="2 3">
    <name type="scientific">Kibdelosporangium lantanae</name>
    <dbReference type="NCBI Taxonomy" id="1497396"/>
    <lineage>
        <taxon>Bacteria</taxon>
        <taxon>Bacillati</taxon>
        <taxon>Actinomycetota</taxon>
        <taxon>Actinomycetes</taxon>
        <taxon>Pseudonocardiales</taxon>
        <taxon>Pseudonocardiaceae</taxon>
        <taxon>Kibdelosporangium</taxon>
    </lineage>
</organism>
<evidence type="ECO:0000313" key="2">
    <source>
        <dbReference type="EMBL" id="MFD1044210.1"/>
    </source>
</evidence>
<dbReference type="SMART" id="SM00530">
    <property type="entry name" value="HTH_XRE"/>
    <property type="match status" value="1"/>
</dbReference>
<dbReference type="Gene3D" id="1.10.260.40">
    <property type="entry name" value="lambda repressor-like DNA-binding domains"/>
    <property type="match status" value="1"/>
</dbReference>
<dbReference type="Pfam" id="PF19054">
    <property type="entry name" value="DUF5753"/>
    <property type="match status" value="1"/>
</dbReference>
<gene>
    <name evidence="2" type="ORF">ACFQ1S_00665</name>
</gene>
<feature type="domain" description="HTH cro/C1-type" evidence="1">
    <location>
        <begin position="15"/>
        <end position="69"/>
    </location>
</feature>
<proteinExistence type="predicted"/>
<accession>A0ABW3M2R2</accession>
<sequence length="273" mass="30478">MPTYETRRLEFADRLVSLRMAADVQAKDLAAALGWDASKVSKIERGRQTPSDADLVAYLGEVGTSADVVDGLREQLRELRIMQAAWRRQLRGGQRARQEQDAREESAATVIRAVDVMAVPGLLQIADYARSILTTQAELLDLPTDDVDAAVRTRMQRQHILYEPGRRTEILIAESALSTAVCPPSVMAAQLDRLVSVIGLPDVRIGILPQYLPVGYWIVDDAVYVEHVAGELRIDDEEQVAVYNRLTDRLWRVALEDDDARAAIASCRRQWTA</sequence>
<name>A0ABW3M2R2_9PSEU</name>
<dbReference type="PROSITE" id="PS50943">
    <property type="entry name" value="HTH_CROC1"/>
    <property type="match status" value="1"/>
</dbReference>
<dbReference type="InterPro" id="IPR043917">
    <property type="entry name" value="DUF5753"/>
</dbReference>
<keyword evidence="3" id="KW-1185">Reference proteome</keyword>
<comment type="caution">
    <text evidence="2">The sequence shown here is derived from an EMBL/GenBank/DDBJ whole genome shotgun (WGS) entry which is preliminary data.</text>
</comment>
<dbReference type="InterPro" id="IPR010982">
    <property type="entry name" value="Lambda_DNA-bd_dom_sf"/>
</dbReference>
<protein>
    <submittedName>
        <fullName evidence="2">Helix-turn-helix domain-containing protein</fullName>
    </submittedName>
</protein>
<evidence type="ECO:0000313" key="3">
    <source>
        <dbReference type="Proteomes" id="UP001597045"/>
    </source>
</evidence>
<dbReference type="CDD" id="cd00093">
    <property type="entry name" value="HTH_XRE"/>
    <property type="match status" value="1"/>
</dbReference>
<dbReference type="Pfam" id="PF13560">
    <property type="entry name" value="HTH_31"/>
    <property type="match status" value="1"/>
</dbReference>
<dbReference type="InterPro" id="IPR001387">
    <property type="entry name" value="Cro/C1-type_HTH"/>
</dbReference>
<dbReference type="Proteomes" id="UP001597045">
    <property type="component" value="Unassembled WGS sequence"/>
</dbReference>
<dbReference type="EMBL" id="JBHTIS010000012">
    <property type="protein sequence ID" value="MFD1044210.1"/>
    <property type="molecule type" value="Genomic_DNA"/>
</dbReference>
<dbReference type="SUPFAM" id="SSF47413">
    <property type="entry name" value="lambda repressor-like DNA-binding domains"/>
    <property type="match status" value="1"/>
</dbReference>
<evidence type="ECO:0000259" key="1">
    <source>
        <dbReference type="PROSITE" id="PS50943"/>
    </source>
</evidence>
<reference evidence="3" key="1">
    <citation type="journal article" date="2019" name="Int. J. Syst. Evol. Microbiol.">
        <title>The Global Catalogue of Microorganisms (GCM) 10K type strain sequencing project: providing services to taxonomists for standard genome sequencing and annotation.</title>
        <authorList>
            <consortium name="The Broad Institute Genomics Platform"/>
            <consortium name="The Broad Institute Genome Sequencing Center for Infectious Disease"/>
            <person name="Wu L."/>
            <person name="Ma J."/>
        </authorList>
    </citation>
    <scope>NUCLEOTIDE SEQUENCE [LARGE SCALE GENOMIC DNA]</scope>
    <source>
        <strain evidence="3">JCM 31486</strain>
    </source>
</reference>